<protein>
    <recommendedName>
        <fullName evidence="10">Peptidase S54 rhomboid domain-containing protein</fullName>
    </recommendedName>
</protein>
<dbReference type="PROSITE" id="PS50330">
    <property type="entry name" value="UIM"/>
    <property type="match status" value="1"/>
</dbReference>
<feature type="region of interest" description="Disordered" evidence="8">
    <location>
        <begin position="291"/>
        <end position="316"/>
    </location>
</feature>
<evidence type="ECO:0000256" key="4">
    <source>
        <dbReference type="ARBA" id="ARBA00022692"/>
    </source>
</evidence>
<keyword evidence="7 9" id="KW-0472">Membrane</keyword>
<sequence>MSGRRNRGNLGLILLGSQLLNVGVNRIPPVTLALIAAQAAIFMDVFPKYFPSASAVCMSSYIVWYHKRWERLFLSALFHADDMHLYFNMSSLIWKGIFLEKKFKSVYFAYLISVFTALTSVVYIGLNILLENALEDHSYGMQCAVGFSGVLFALKVLVTHYTPPGRHLALGFIPVPSRWIYWVELILIQLVTPNASFTGHLAGILVGLFYIKGPLKPLMDSIISPEMVNNYRNHNTGYRSGNSHSSNYSYTDRGGYSRSTPSAPPPEYGFRQEYTGGLSEDEQYRRAQQESLREQTNQRLYPDLDELRRHRMRHYN</sequence>
<dbReference type="AlphaFoldDB" id="A0AAN8J490"/>
<evidence type="ECO:0000256" key="3">
    <source>
        <dbReference type="ARBA" id="ARBA00022670"/>
    </source>
</evidence>
<evidence type="ECO:0000256" key="9">
    <source>
        <dbReference type="SAM" id="Phobius"/>
    </source>
</evidence>
<feature type="domain" description="Peptidase S54 rhomboid" evidence="10">
    <location>
        <begin position="67"/>
        <end position="211"/>
    </location>
</feature>
<dbReference type="InterPro" id="IPR003903">
    <property type="entry name" value="UIM_dom"/>
</dbReference>
<keyword evidence="5" id="KW-0378">Hydrolase</keyword>
<evidence type="ECO:0000256" key="7">
    <source>
        <dbReference type="ARBA" id="ARBA00023136"/>
    </source>
</evidence>
<dbReference type="Proteomes" id="UP001347796">
    <property type="component" value="Unassembled WGS sequence"/>
</dbReference>
<feature type="compositionally biased region" description="Polar residues" evidence="8">
    <location>
        <begin position="235"/>
        <end position="250"/>
    </location>
</feature>
<keyword evidence="4 9" id="KW-0812">Transmembrane</keyword>
<dbReference type="InterPro" id="IPR022764">
    <property type="entry name" value="Peptidase_S54_rhomboid_dom"/>
</dbReference>
<gene>
    <name evidence="11" type="ORF">SNE40_021331</name>
</gene>
<evidence type="ECO:0000256" key="1">
    <source>
        <dbReference type="ARBA" id="ARBA00004141"/>
    </source>
</evidence>
<dbReference type="SUPFAM" id="SSF144091">
    <property type="entry name" value="Rhomboid-like"/>
    <property type="match status" value="1"/>
</dbReference>
<organism evidence="11 12">
    <name type="scientific">Patella caerulea</name>
    <name type="common">Rayed Mediterranean limpet</name>
    <dbReference type="NCBI Taxonomy" id="87958"/>
    <lineage>
        <taxon>Eukaryota</taxon>
        <taxon>Metazoa</taxon>
        <taxon>Spiralia</taxon>
        <taxon>Lophotrochozoa</taxon>
        <taxon>Mollusca</taxon>
        <taxon>Gastropoda</taxon>
        <taxon>Patellogastropoda</taxon>
        <taxon>Patelloidea</taxon>
        <taxon>Patellidae</taxon>
        <taxon>Patella</taxon>
    </lineage>
</organism>
<evidence type="ECO:0000313" key="12">
    <source>
        <dbReference type="Proteomes" id="UP001347796"/>
    </source>
</evidence>
<feature type="transmembrane region" description="Helical" evidence="9">
    <location>
        <begin position="138"/>
        <end position="159"/>
    </location>
</feature>
<dbReference type="GO" id="GO:0006508">
    <property type="term" value="P:proteolysis"/>
    <property type="evidence" value="ECO:0007669"/>
    <property type="project" value="UniProtKB-KW"/>
</dbReference>
<accession>A0AAN8J490</accession>
<dbReference type="PANTHER" id="PTHR43066:SF1">
    <property type="entry name" value="RHOMBOID PROTEIN 2"/>
    <property type="match status" value="1"/>
</dbReference>
<keyword evidence="6 9" id="KW-1133">Transmembrane helix</keyword>
<feature type="transmembrane region" description="Helical" evidence="9">
    <location>
        <begin position="179"/>
        <end position="211"/>
    </location>
</feature>
<name>A0AAN8J490_PATCE</name>
<evidence type="ECO:0000313" key="11">
    <source>
        <dbReference type="EMBL" id="KAK6167255.1"/>
    </source>
</evidence>
<dbReference type="InterPro" id="IPR035952">
    <property type="entry name" value="Rhomboid-like_sf"/>
</dbReference>
<dbReference type="EMBL" id="JAZGQO010000018">
    <property type="protein sequence ID" value="KAK6167255.1"/>
    <property type="molecule type" value="Genomic_DNA"/>
</dbReference>
<keyword evidence="3" id="KW-0645">Protease</keyword>
<dbReference type="FunFam" id="1.20.1540.10:FF:000008">
    <property type="entry name" value="RHOMBOID-like protein 13"/>
    <property type="match status" value="1"/>
</dbReference>
<evidence type="ECO:0000256" key="8">
    <source>
        <dbReference type="SAM" id="MobiDB-lite"/>
    </source>
</evidence>
<dbReference type="GO" id="GO:0016020">
    <property type="term" value="C:membrane"/>
    <property type="evidence" value="ECO:0007669"/>
    <property type="project" value="UniProtKB-SubCell"/>
</dbReference>
<keyword evidence="12" id="KW-1185">Reference proteome</keyword>
<proteinExistence type="inferred from homology"/>
<dbReference type="Gene3D" id="1.20.1540.10">
    <property type="entry name" value="Rhomboid-like"/>
    <property type="match status" value="1"/>
</dbReference>
<comment type="subcellular location">
    <subcellularLocation>
        <location evidence="1">Membrane</location>
        <topology evidence="1">Multi-pass membrane protein</topology>
    </subcellularLocation>
</comment>
<evidence type="ECO:0000259" key="10">
    <source>
        <dbReference type="Pfam" id="PF01694"/>
    </source>
</evidence>
<feature type="transmembrane region" description="Helical" evidence="9">
    <location>
        <begin position="106"/>
        <end position="126"/>
    </location>
</feature>
<evidence type="ECO:0000256" key="5">
    <source>
        <dbReference type="ARBA" id="ARBA00022801"/>
    </source>
</evidence>
<evidence type="ECO:0000256" key="2">
    <source>
        <dbReference type="ARBA" id="ARBA00009045"/>
    </source>
</evidence>
<evidence type="ECO:0000256" key="6">
    <source>
        <dbReference type="ARBA" id="ARBA00022989"/>
    </source>
</evidence>
<dbReference type="Pfam" id="PF01694">
    <property type="entry name" value="Rhomboid"/>
    <property type="match status" value="1"/>
</dbReference>
<reference evidence="11 12" key="1">
    <citation type="submission" date="2024-01" db="EMBL/GenBank/DDBJ databases">
        <title>The genome of the rayed Mediterranean limpet Patella caerulea (Linnaeus, 1758).</title>
        <authorList>
            <person name="Anh-Thu Weber A."/>
            <person name="Halstead-Nussloch G."/>
        </authorList>
    </citation>
    <scope>NUCLEOTIDE SEQUENCE [LARGE SCALE GENOMIC DNA]</scope>
    <source>
        <strain evidence="11">AATW-2023a</strain>
        <tissue evidence="11">Whole specimen</tissue>
    </source>
</reference>
<feature type="region of interest" description="Disordered" evidence="8">
    <location>
        <begin position="235"/>
        <end position="273"/>
    </location>
</feature>
<dbReference type="PANTHER" id="PTHR43066">
    <property type="entry name" value="RHOMBOID-RELATED PROTEIN"/>
    <property type="match status" value="1"/>
</dbReference>
<comment type="caution">
    <text evidence="11">The sequence shown here is derived from an EMBL/GenBank/DDBJ whole genome shotgun (WGS) entry which is preliminary data.</text>
</comment>
<dbReference type="GO" id="GO:0004252">
    <property type="term" value="F:serine-type endopeptidase activity"/>
    <property type="evidence" value="ECO:0007669"/>
    <property type="project" value="InterPro"/>
</dbReference>
<comment type="similarity">
    <text evidence="2">Belongs to the peptidase S54 family.</text>
</comment>